<dbReference type="GO" id="GO:0032196">
    <property type="term" value="P:transposition"/>
    <property type="evidence" value="ECO:0007669"/>
    <property type="project" value="TreeGrafter"/>
</dbReference>
<dbReference type="InterPro" id="IPR053392">
    <property type="entry name" value="Transposase_IS30-like"/>
</dbReference>
<name>A0A2H0WW93_9BACT</name>
<comment type="caution">
    <text evidence="4">The sequence shown here is derived from an EMBL/GenBank/DDBJ whole genome shotgun (WGS) entry which is preliminary data.</text>
</comment>
<dbReference type="Pfam" id="PF13936">
    <property type="entry name" value="HTH_38"/>
    <property type="match status" value="1"/>
</dbReference>
<dbReference type="Gene3D" id="3.30.420.10">
    <property type="entry name" value="Ribonuclease H-like superfamily/Ribonuclease H"/>
    <property type="match status" value="1"/>
</dbReference>
<protein>
    <recommendedName>
        <fullName evidence="3">Integrase catalytic domain-containing protein</fullName>
    </recommendedName>
</protein>
<dbReference type="Proteomes" id="UP000229080">
    <property type="component" value="Unassembled WGS sequence"/>
</dbReference>
<sequence>MKKTKKFSHLSKSERHEIAILRRKKYRLGDIAKTLKRSVSAIYDELARNETRGRYGPIKAHHQAYVRRKYSKYQGMKIVKNPGLREFVEKELLNDQSPTNISGRIKKHEKCLLPVSKNIVYKYIKSPYGRRIEHHRNKQKNRRRRRRRGSSKKLQGRTFIDKRPQYINERQRIGDAEADFLVSGRSGKGIILNITGRKSRAAFLEQIIAVTIDNVHLSFKRIKKRFPELKTITTDNDLPLERHKELEKLLKIKIYFCHQYHSWEKGTVENSNKYVRRDIPKGSDISKYSKRFTRFLERKLQRRYMNCLDHFTPAEMLENHRKRKKRRSVKEK</sequence>
<feature type="compositionally biased region" description="Basic residues" evidence="2">
    <location>
        <begin position="132"/>
        <end position="155"/>
    </location>
</feature>
<evidence type="ECO:0000313" key="5">
    <source>
        <dbReference type="Proteomes" id="UP000229080"/>
    </source>
</evidence>
<accession>A0A2H0WW93</accession>
<dbReference type="InterPro" id="IPR025246">
    <property type="entry name" value="IS30-like_HTH"/>
</dbReference>
<proteinExistence type="predicted"/>
<dbReference type="GO" id="GO:0006310">
    <property type="term" value="P:DNA recombination"/>
    <property type="evidence" value="ECO:0007669"/>
    <property type="project" value="UniProtKB-KW"/>
</dbReference>
<dbReference type="AlphaFoldDB" id="A0A2H0WW93"/>
<dbReference type="InterPro" id="IPR051917">
    <property type="entry name" value="Transposase-Integrase"/>
</dbReference>
<dbReference type="InterPro" id="IPR036397">
    <property type="entry name" value="RNaseH_sf"/>
</dbReference>
<evidence type="ECO:0000313" key="4">
    <source>
        <dbReference type="EMBL" id="PIS16940.1"/>
    </source>
</evidence>
<evidence type="ECO:0000259" key="3">
    <source>
        <dbReference type="PROSITE" id="PS50994"/>
    </source>
</evidence>
<evidence type="ECO:0000256" key="2">
    <source>
        <dbReference type="SAM" id="MobiDB-lite"/>
    </source>
</evidence>
<dbReference type="InterPro" id="IPR012337">
    <property type="entry name" value="RNaseH-like_sf"/>
</dbReference>
<dbReference type="GO" id="GO:0004803">
    <property type="term" value="F:transposase activity"/>
    <property type="evidence" value="ECO:0007669"/>
    <property type="project" value="TreeGrafter"/>
</dbReference>
<dbReference type="InterPro" id="IPR001584">
    <property type="entry name" value="Integrase_cat-core"/>
</dbReference>
<dbReference type="GO" id="GO:0005829">
    <property type="term" value="C:cytosol"/>
    <property type="evidence" value="ECO:0007669"/>
    <property type="project" value="TreeGrafter"/>
</dbReference>
<dbReference type="NCBIfam" id="NF033563">
    <property type="entry name" value="transpos_IS30"/>
    <property type="match status" value="1"/>
</dbReference>
<gene>
    <name evidence="4" type="ORF">COT61_01190</name>
</gene>
<dbReference type="PANTHER" id="PTHR10948">
    <property type="entry name" value="TRANSPOSASE"/>
    <property type="match status" value="1"/>
</dbReference>
<dbReference type="GO" id="GO:0015074">
    <property type="term" value="P:DNA integration"/>
    <property type="evidence" value="ECO:0007669"/>
    <property type="project" value="InterPro"/>
</dbReference>
<feature type="domain" description="Integrase catalytic" evidence="3">
    <location>
        <begin position="160"/>
        <end position="321"/>
    </location>
</feature>
<dbReference type="PROSITE" id="PS50994">
    <property type="entry name" value="INTEGRASE"/>
    <property type="match status" value="1"/>
</dbReference>
<dbReference type="GO" id="GO:0003676">
    <property type="term" value="F:nucleic acid binding"/>
    <property type="evidence" value="ECO:0007669"/>
    <property type="project" value="InterPro"/>
</dbReference>
<dbReference type="SUPFAM" id="SSF53098">
    <property type="entry name" value="Ribonuclease H-like"/>
    <property type="match status" value="1"/>
</dbReference>
<reference evidence="5" key="1">
    <citation type="submission" date="2017-09" db="EMBL/GenBank/DDBJ databases">
        <title>Depth-based differentiation of microbial function through sediment-hosted aquifers and enrichment of novel symbionts in the deep terrestrial subsurface.</title>
        <authorList>
            <person name="Probst A.J."/>
            <person name="Ladd B."/>
            <person name="Jarett J.K."/>
            <person name="Geller-Mcgrath D.E."/>
            <person name="Sieber C.M.K."/>
            <person name="Emerson J.B."/>
            <person name="Anantharaman K."/>
            <person name="Thomas B.C."/>
            <person name="Malmstrom R."/>
            <person name="Stieglmeier M."/>
            <person name="Klingl A."/>
            <person name="Woyke T."/>
            <person name="Ryan C.M."/>
            <person name="Banfield J.F."/>
        </authorList>
    </citation>
    <scope>NUCLEOTIDE SEQUENCE [LARGE SCALE GENOMIC DNA]</scope>
</reference>
<keyword evidence="1" id="KW-0233">DNA recombination</keyword>
<dbReference type="EMBL" id="PEZF01000037">
    <property type="protein sequence ID" value="PIS16940.1"/>
    <property type="molecule type" value="Genomic_DNA"/>
</dbReference>
<feature type="region of interest" description="Disordered" evidence="2">
    <location>
        <begin position="130"/>
        <end position="155"/>
    </location>
</feature>
<evidence type="ECO:0000256" key="1">
    <source>
        <dbReference type="ARBA" id="ARBA00023172"/>
    </source>
</evidence>
<dbReference type="PANTHER" id="PTHR10948:SF23">
    <property type="entry name" value="TRANSPOSASE INSI FOR INSERTION SEQUENCE ELEMENT IS30A-RELATED"/>
    <property type="match status" value="1"/>
</dbReference>
<organism evidence="4 5">
    <name type="scientific">Candidatus Portnoybacteria bacterium CG09_land_8_20_14_0_10_44_13</name>
    <dbReference type="NCBI Taxonomy" id="1974811"/>
    <lineage>
        <taxon>Bacteria</taxon>
        <taxon>Candidatus Portnoyibacteriota</taxon>
    </lineage>
</organism>